<dbReference type="SUPFAM" id="SSF48726">
    <property type="entry name" value="Immunoglobulin"/>
    <property type="match status" value="1"/>
</dbReference>
<feature type="signal peptide" evidence="4">
    <location>
        <begin position="1"/>
        <end position="19"/>
    </location>
</feature>
<dbReference type="PROSITE" id="PS50835">
    <property type="entry name" value="IG_LIKE"/>
    <property type="match status" value="1"/>
</dbReference>
<dbReference type="Proteomes" id="UP000007646">
    <property type="component" value="Unassembled WGS sequence"/>
</dbReference>
<dbReference type="GO" id="GO:0002250">
    <property type="term" value="P:adaptive immune response"/>
    <property type="evidence" value="ECO:0007669"/>
    <property type="project" value="UniProtKB-KW"/>
</dbReference>
<dbReference type="FunFam" id="2.60.40.10:FF:000556">
    <property type="entry name" value="Immunoglobulin heavy variable 7-81 (non-functional)"/>
    <property type="match status" value="1"/>
</dbReference>
<proteinExistence type="predicted"/>
<evidence type="ECO:0000256" key="2">
    <source>
        <dbReference type="ARBA" id="ARBA00023130"/>
    </source>
</evidence>
<dbReference type="SMART" id="SM00406">
    <property type="entry name" value="IGv"/>
    <property type="match status" value="1"/>
</dbReference>
<keyword evidence="7" id="KW-1185">Reference proteome</keyword>
<feature type="chain" id="PRO_5003456627" description="Ig-like domain-containing protein" evidence="4">
    <location>
        <begin position="20"/>
        <end position="115"/>
    </location>
</feature>
<keyword evidence="3" id="KW-1280">Immunoglobulin</keyword>
<reference evidence="6 7" key="1">
    <citation type="submission" date="2009-06" db="EMBL/GenBank/DDBJ databases">
        <title>The Genome Sequence of Loxodonta africana (African elephant).</title>
        <authorList>
            <person name="Di Palma F."/>
            <person name="Heiman D."/>
            <person name="Young S."/>
            <person name="Johnson J."/>
            <person name="Lander E.S."/>
            <person name="Lindblad-Toh K."/>
        </authorList>
    </citation>
    <scope>NUCLEOTIDE SEQUENCE [LARGE SCALE GENOMIC DNA]</scope>
    <source>
        <strain evidence="6 7">Isolate ISIS603380</strain>
    </source>
</reference>
<dbReference type="Ensembl" id="ENSLAFT00000026558.1">
    <property type="protein sequence ID" value="ENSLAFP00000026003.1"/>
    <property type="gene ID" value="ENSLAFG00000029137.1"/>
</dbReference>
<dbReference type="PANTHER" id="PTHR23266">
    <property type="entry name" value="IMMUNOGLOBULIN HEAVY CHAIN"/>
    <property type="match status" value="1"/>
</dbReference>
<evidence type="ECO:0000256" key="4">
    <source>
        <dbReference type="SAM" id="SignalP"/>
    </source>
</evidence>
<keyword evidence="4" id="KW-0732">Signal</keyword>
<dbReference type="Pfam" id="PF07686">
    <property type="entry name" value="V-set"/>
    <property type="match status" value="1"/>
</dbReference>
<dbReference type="OMA" id="EWMGIIN"/>
<dbReference type="AlphaFoldDB" id="G3UDU5"/>
<evidence type="ECO:0000256" key="3">
    <source>
        <dbReference type="ARBA" id="ARBA00043265"/>
    </source>
</evidence>
<dbReference type="GeneTree" id="ENSGT00950000183013"/>
<protein>
    <recommendedName>
        <fullName evidence="5">Ig-like domain-containing protein</fullName>
    </recommendedName>
</protein>
<dbReference type="InterPro" id="IPR050199">
    <property type="entry name" value="IgHV"/>
</dbReference>
<evidence type="ECO:0000256" key="1">
    <source>
        <dbReference type="ARBA" id="ARBA00022859"/>
    </source>
</evidence>
<dbReference type="InterPro" id="IPR036179">
    <property type="entry name" value="Ig-like_dom_sf"/>
</dbReference>
<name>G3UDU5_LOXAF</name>
<dbReference type="Gene3D" id="2.60.40.10">
    <property type="entry name" value="Immunoglobulins"/>
    <property type="match status" value="1"/>
</dbReference>
<keyword evidence="1" id="KW-0391">Immunity</keyword>
<reference evidence="6" key="2">
    <citation type="submission" date="2025-08" db="UniProtKB">
        <authorList>
            <consortium name="Ensembl"/>
        </authorList>
    </citation>
    <scope>IDENTIFICATION</scope>
    <source>
        <strain evidence="6">Isolate ISIS603380</strain>
    </source>
</reference>
<dbReference type="GO" id="GO:0019814">
    <property type="term" value="C:immunoglobulin complex"/>
    <property type="evidence" value="ECO:0007669"/>
    <property type="project" value="UniProtKB-KW"/>
</dbReference>
<dbReference type="HOGENOM" id="CLU_077975_5_2_1"/>
<evidence type="ECO:0000259" key="5">
    <source>
        <dbReference type="PROSITE" id="PS50835"/>
    </source>
</evidence>
<dbReference type="InterPro" id="IPR013783">
    <property type="entry name" value="Ig-like_fold"/>
</dbReference>
<feature type="domain" description="Ig-like" evidence="5">
    <location>
        <begin position="34"/>
        <end position="115"/>
    </location>
</feature>
<dbReference type="InterPro" id="IPR007110">
    <property type="entry name" value="Ig-like_dom"/>
</dbReference>
<sequence length="115" mass="12890">MDWSWRILFLVSVATGVHSQAQLVQSGAQVRKPGASVKVSCKGSGYSFTSYYIHWVRQTSGQGLEWMGRINPNSGVTDYAQKYENRVIMTRDTSSSTAYMELRSLSAEDTAVYYC</sequence>
<dbReference type="STRING" id="9785.ENSLAFP00000026003"/>
<organism evidence="6 7">
    <name type="scientific">Loxodonta africana</name>
    <name type="common">African elephant</name>
    <dbReference type="NCBI Taxonomy" id="9785"/>
    <lineage>
        <taxon>Eukaryota</taxon>
        <taxon>Metazoa</taxon>
        <taxon>Chordata</taxon>
        <taxon>Craniata</taxon>
        <taxon>Vertebrata</taxon>
        <taxon>Euteleostomi</taxon>
        <taxon>Mammalia</taxon>
        <taxon>Eutheria</taxon>
        <taxon>Afrotheria</taxon>
        <taxon>Proboscidea</taxon>
        <taxon>Elephantidae</taxon>
        <taxon>Loxodonta</taxon>
    </lineage>
</organism>
<dbReference type="eggNOG" id="ENOG502SQQV">
    <property type="taxonomic scope" value="Eukaryota"/>
</dbReference>
<keyword evidence="2" id="KW-1064">Adaptive immunity</keyword>
<evidence type="ECO:0000313" key="6">
    <source>
        <dbReference type="Ensembl" id="ENSLAFP00000026003.1"/>
    </source>
</evidence>
<evidence type="ECO:0000313" key="7">
    <source>
        <dbReference type="Proteomes" id="UP000007646"/>
    </source>
</evidence>
<dbReference type="GO" id="GO:0005576">
    <property type="term" value="C:extracellular region"/>
    <property type="evidence" value="ECO:0007669"/>
    <property type="project" value="UniProtKB-ARBA"/>
</dbReference>
<reference evidence="6" key="3">
    <citation type="submission" date="2025-09" db="UniProtKB">
        <authorList>
            <consortium name="Ensembl"/>
        </authorList>
    </citation>
    <scope>IDENTIFICATION</scope>
    <source>
        <strain evidence="6">Isolate ISIS603380</strain>
    </source>
</reference>
<dbReference type="GO" id="GO:0005886">
    <property type="term" value="C:plasma membrane"/>
    <property type="evidence" value="ECO:0007669"/>
    <property type="project" value="UniProtKB-ARBA"/>
</dbReference>
<accession>G3UDU5</accession>
<dbReference type="InterPro" id="IPR013106">
    <property type="entry name" value="Ig_V-set"/>
</dbReference>
<dbReference type="InParanoid" id="G3UDU5"/>